<accession>A0A1I3FQH3</accession>
<evidence type="ECO:0000313" key="2">
    <source>
        <dbReference type="Proteomes" id="UP000199040"/>
    </source>
</evidence>
<dbReference type="STRING" id="442341.SAMN04487959_12039"/>
<dbReference type="RefSeq" id="WP_092849918.1">
    <property type="nucleotide sequence ID" value="NZ_FOPY01000020.1"/>
</dbReference>
<protein>
    <submittedName>
        <fullName evidence="1">Uncharacterized protein</fullName>
    </submittedName>
</protein>
<gene>
    <name evidence="1" type="ORF">SAMN04487959_12039</name>
</gene>
<evidence type="ECO:0000313" key="1">
    <source>
        <dbReference type="EMBL" id="SFI13465.1"/>
    </source>
</evidence>
<dbReference type="EMBL" id="FOPY01000020">
    <property type="protein sequence ID" value="SFI13465.1"/>
    <property type="molecule type" value="Genomic_DNA"/>
</dbReference>
<keyword evidence="2" id="KW-1185">Reference proteome</keyword>
<reference evidence="1 2" key="1">
    <citation type="submission" date="2016-10" db="EMBL/GenBank/DDBJ databases">
        <authorList>
            <person name="de Groot N.N."/>
        </authorList>
    </citation>
    <scope>NUCLEOTIDE SEQUENCE [LARGE SCALE GENOMIC DNA]</scope>
    <source>
        <strain evidence="1 2">CGMCC 1.6848</strain>
    </source>
</reference>
<name>A0A1I3FQH3_9GAMM</name>
<proteinExistence type="predicted"/>
<dbReference type="Proteomes" id="UP000199040">
    <property type="component" value="Unassembled WGS sequence"/>
</dbReference>
<sequence>MDLSTADLASVLIPGQNIISTDCHQAQELLPHRQLLTQVFLKAIDDLKSNNLKYQFSAAEFLAGPVAEEYIGHLGLPEWTPKLALLIHARCELRTCLEIPEQLMKTLSQYAPLIDGSTPPQRDLP</sequence>
<organism evidence="1 2">
    <name type="scientific">Modicisalibacter xianhensis</name>
    <dbReference type="NCBI Taxonomy" id="442341"/>
    <lineage>
        <taxon>Bacteria</taxon>
        <taxon>Pseudomonadati</taxon>
        <taxon>Pseudomonadota</taxon>
        <taxon>Gammaproteobacteria</taxon>
        <taxon>Oceanospirillales</taxon>
        <taxon>Halomonadaceae</taxon>
        <taxon>Modicisalibacter</taxon>
    </lineage>
</organism>
<dbReference type="AlphaFoldDB" id="A0A1I3FQH3"/>